<feature type="chain" id="PRO_5007584593" description="Immunoglobulin domain-containing protein" evidence="4">
    <location>
        <begin position="22"/>
        <end position="139"/>
    </location>
</feature>
<evidence type="ECO:0000313" key="7">
    <source>
        <dbReference type="Proteomes" id="UP000050525"/>
    </source>
</evidence>
<dbReference type="PANTHER" id="PTHR11738">
    <property type="entry name" value="MHC CLASS I NK CELL RECEPTOR"/>
    <property type="match status" value="1"/>
</dbReference>
<proteinExistence type="predicted"/>
<feature type="domain" description="Immunoglobulin" evidence="5">
    <location>
        <begin position="34"/>
        <end position="119"/>
    </location>
</feature>
<gene>
    <name evidence="6" type="ORF">Y1Q_0011010</name>
</gene>
<organism evidence="6 7">
    <name type="scientific">Alligator mississippiensis</name>
    <name type="common">American alligator</name>
    <dbReference type="NCBI Taxonomy" id="8496"/>
    <lineage>
        <taxon>Eukaryota</taxon>
        <taxon>Metazoa</taxon>
        <taxon>Chordata</taxon>
        <taxon>Craniata</taxon>
        <taxon>Vertebrata</taxon>
        <taxon>Euteleostomi</taxon>
        <taxon>Archelosauria</taxon>
        <taxon>Archosauria</taxon>
        <taxon>Crocodylia</taxon>
        <taxon>Alligatoridae</taxon>
        <taxon>Alligatorinae</taxon>
        <taxon>Alligator</taxon>
    </lineage>
</organism>
<dbReference type="PANTHER" id="PTHR11738:SF184">
    <property type="entry name" value="ALPHA-1B-GLYCOPROTEIN"/>
    <property type="match status" value="1"/>
</dbReference>
<dbReference type="GO" id="GO:0002764">
    <property type="term" value="P:immune response-regulating signaling pathway"/>
    <property type="evidence" value="ECO:0007669"/>
    <property type="project" value="TreeGrafter"/>
</dbReference>
<evidence type="ECO:0000256" key="2">
    <source>
        <dbReference type="ARBA" id="ARBA00023157"/>
    </source>
</evidence>
<keyword evidence="7" id="KW-1185">Reference proteome</keyword>
<protein>
    <recommendedName>
        <fullName evidence="5">Immunoglobulin domain-containing protein</fullName>
    </recommendedName>
</protein>
<dbReference type="EMBL" id="AKHW03007037">
    <property type="protein sequence ID" value="KYO17230.1"/>
    <property type="molecule type" value="Genomic_DNA"/>
</dbReference>
<evidence type="ECO:0000256" key="3">
    <source>
        <dbReference type="ARBA" id="ARBA00023319"/>
    </source>
</evidence>
<dbReference type="Gene3D" id="2.60.40.10">
    <property type="entry name" value="Immunoglobulins"/>
    <property type="match status" value="1"/>
</dbReference>
<keyword evidence="1 4" id="KW-0732">Signal</keyword>
<dbReference type="Pfam" id="PF13895">
    <property type="entry name" value="Ig_2"/>
    <property type="match status" value="1"/>
</dbReference>
<dbReference type="FunFam" id="2.60.40.10:FF:000049">
    <property type="entry name" value="Leukocyte immunoglobulin-like receptor subfamily B member 1"/>
    <property type="match status" value="1"/>
</dbReference>
<dbReference type="InterPro" id="IPR013783">
    <property type="entry name" value="Ig-like_fold"/>
</dbReference>
<dbReference type="InterPro" id="IPR003599">
    <property type="entry name" value="Ig_sub"/>
</dbReference>
<keyword evidence="2" id="KW-1015">Disulfide bond</keyword>
<name>A0A151LYB0_ALLMI</name>
<dbReference type="GO" id="GO:0005886">
    <property type="term" value="C:plasma membrane"/>
    <property type="evidence" value="ECO:0007669"/>
    <property type="project" value="TreeGrafter"/>
</dbReference>
<feature type="signal peptide" evidence="4">
    <location>
        <begin position="1"/>
        <end position="21"/>
    </location>
</feature>
<dbReference type="AlphaFoldDB" id="A0A151LYB0"/>
<evidence type="ECO:0000259" key="5">
    <source>
        <dbReference type="SMART" id="SM00409"/>
    </source>
</evidence>
<dbReference type="InterPro" id="IPR036179">
    <property type="entry name" value="Ig-like_dom_sf"/>
</dbReference>
<keyword evidence="3" id="KW-0393">Immunoglobulin domain</keyword>
<reference evidence="6 7" key="1">
    <citation type="journal article" date="2012" name="Genome Biol.">
        <title>Sequencing three crocodilian genomes to illuminate the evolution of archosaurs and amniotes.</title>
        <authorList>
            <person name="St John J.A."/>
            <person name="Braun E.L."/>
            <person name="Isberg S.R."/>
            <person name="Miles L.G."/>
            <person name="Chong A.Y."/>
            <person name="Gongora J."/>
            <person name="Dalzell P."/>
            <person name="Moran C."/>
            <person name="Bed'hom B."/>
            <person name="Abzhanov A."/>
            <person name="Burgess S.C."/>
            <person name="Cooksey A.M."/>
            <person name="Castoe T.A."/>
            <person name="Crawford N.G."/>
            <person name="Densmore L.D."/>
            <person name="Drew J.C."/>
            <person name="Edwards S.V."/>
            <person name="Faircloth B.C."/>
            <person name="Fujita M.K."/>
            <person name="Greenwold M.J."/>
            <person name="Hoffmann F.G."/>
            <person name="Howard J.M."/>
            <person name="Iguchi T."/>
            <person name="Janes D.E."/>
            <person name="Khan S.Y."/>
            <person name="Kohno S."/>
            <person name="de Koning A.J."/>
            <person name="Lance S.L."/>
            <person name="McCarthy F.M."/>
            <person name="McCormack J.E."/>
            <person name="Merchant M.E."/>
            <person name="Peterson D.G."/>
            <person name="Pollock D.D."/>
            <person name="Pourmand N."/>
            <person name="Raney B.J."/>
            <person name="Roessler K.A."/>
            <person name="Sanford J.R."/>
            <person name="Sawyer R.H."/>
            <person name="Schmidt C.J."/>
            <person name="Triplett E.W."/>
            <person name="Tuberville T.D."/>
            <person name="Venegas-Anaya M."/>
            <person name="Howard J.T."/>
            <person name="Jarvis E.D."/>
            <person name="Guillette L.J.Jr."/>
            <person name="Glenn T.C."/>
            <person name="Green R.E."/>
            <person name="Ray D.A."/>
        </authorList>
    </citation>
    <scope>NUCLEOTIDE SEQUENCE [LARGE SCALE GENOMIC DNA]</scope>
    <source>
        <strain evidence="6">KSC_2009_1</strain>
    </source>
</reference>
<dbReference type="InterPro" id="IPR050412">
    <property type="entry name" value="Ig-like_Receptors_ImmuneReg"/>
</dbReference>
<accession>A0A151LYB0</accession>
<comment type="caution">
    <text evidence="6">The sequence shown here is derived from an EMBL/GenBank/DDBJ whole genome shotgun (WGS) entry which is preliminary data.</text>
</comment>
<dbReference type="SMART" id="SM00409">
    <property type="entry name" value="IG"/>
    <property type="match status" value="1"/>
</dbReference>
<dbReference type="Proteomes" id="UP000050525">
    <property type="component" value="Unassembled WGS sequence"/>
</dbReference>
<evidence type="ECO:0000256" key="4">
    <source>
        <dbReference type="SAM" id="SignalP"/>
    </source>
</evidence>
<dbReference type="SUPFAM" id="SSF48726">
    <property type="entry name" value="Immunoglobulin"/>
    <property type="match status" value="1"/>
</dbReference>
<evidence type="ECO:0000256" key="1">
    <source>
        <dbReference type="ARBA" id="ARBA00022729"/>
    </source>
</evidence>
<evidence type="ECO:0000313" key="6">
    <source>
        <dbReference type="EMBL" id="KYO17230.1"/>
    </source>
</evidence>
<sequence length="139" mass="15092">MGPTPAFLVLLGAMWTCLLSAAPQAFPAPSISLIPSGSIIPGTNMIIRCWADLSGMRFLLYKVGVLDALRHVEPAGNKGEFPITNARQEDSGNYTCRYQTLDEPPKWSYHSNPVELVVKGIPSEIPTCQAKSSQHQPSP</sequence>